<name>A0A0C9YHM7_9AGAM</name>
<reference evidence="3" key="2">
    <citation type="submission" date="2015-01" db="EMBL/GenBank/DDBJ databases">
        <title>Evolutionary Origins and Diversification of the Mycorrhizal Mutualists.</title>
        <authorList>
            <consortium name="DOE Joint Genome Institute"/>
            <consortium name="Mycorrhizal Genomics Consortium"/>
            <person name="Kohler A."/>
            <person name="Kuo A."/>
            <person name="Nagy L.G."/>
            <person name="Floudas D."/>
            <person name="Copeland A."/>
            <person name="Barry K.W."/>
            <person name="Cichocki N."/>
            <person name="Veneault-Fourrey C."/>
            <person name="LaButti K."/>
            <person name="Lindquist E.A."/>
            <person name="Lipzen A."/>
            <person name="Lundell T."/>
            <person name="Morin E."/>
            <person name="Murat C."/>
            <person name="Riley R."/>
            <person name="Ohm R."/>
            <person name="Sun H."/>
            <person name="Tunlid A."/>
            <person name="Henrissat B."/>
            <person name="Grigoriev I.V."/>
            <person name="Hibbett D.S."/>
            <person name="Martin F."/>
        </authorList>
    </citation>
    <scope>NUCLEOTIDE SEQUENCE [LARGE SCALE GENOMIC DNA]</scope>
    <source>
        <strain evidence="3">441</strain>
    </source>
</reference>
<sequence length="217" mass="23463">MADNLEDDTVMHPDDGAEHTCDIPDVGADNNATATTTTISEEEQKGESYDSESPSKDADIESEIVLWELGGHGSSTFPPEECAKGDDSSVHESRLSLSSRSATSGKCDSSAGPSEEKQARPDFQVTDTVSIPLASIEDENEEVDPPPGTLVNVTILVPTHRRAQAFRVKRLEEFVDGERPSDDFSTSKLIAAHVIDPPAPSRTHTEDARPNLRLYTS</sequence>
<dbReference type="EMBL" id="KN833865">
    <property type="protein sequence ID" value="KIK16196.1"/>
    <property type="molecule type" value="Genomic_DNA"/>
</dbReference>
<feature type="compositionally biased region" description="Basic and acidic residues" evidence="1">
    <location>
        <begin position="42"/>
        <end position="59"/>
    </location>
</feature>
<proteinExistence type="predicted"/>
<keyword evidence="3" id="KW-1185">Reference proteome</keyword>
<dbReference type="HOGENOM" id="CLU_1272737_0_0_1"/>
<organism evidence="2 3">
    <name type="scientific">Pisolithus microcarpus 441</name>
    <dbReference type="NCBI Taxonomy" id="765257"/>
    <lineage>
        <taxon>Eukaryota</taxon>
        <taxon>Fungi</taxon>
        <taxon>Dikarya</taxon>
        <taxon>Basidiomycota</taxon>
        <taxon>Agaricomycotina</taxon>
        <taxon>Agaricomycetes</taxon>
        <taxon>Agaricomycetidae</taxon>
        <taxon>Boletales</taxon>
        <taxon>Sclerodermatineae</taxon>
        <taxon>Pisolithaceae</taxon>
        <taxon>Pisolithus</taxon>
    </lineage>
</organism>
<dbReference type="AlphaFoldDB" id="A0A0C9YHM7"/>
<feature type="region of interest" description="Disordered" evidence="1">
    <location>
        <begin position="1"/>
        <end position="126"/>
    </location>
</feature>
<reference evidence="2 3" key="1">
    <citation type="submission" date="2014-04" db="EMBL/GenBank/DDBJ databases">
        <authorList>
            <consortium name="DOE Joint Genome Institute"/>
            <person name="Kuo A."/>
            <person name="Kohler A."/>
            <person name="Costa M.D."/>
            <person name="Nagy L.G."/>
            <person name="Floudas D."/>
            <person name="Copeland A."/>
            <person name="Barry K.W."/>
            <person name="Cichocki N."/>
            <person name="Veneault-Fourrey C."/>
            <person name="LaButti K."/>
            <person name="Lindquist E.A."/>
            <person name="Lipzen A."/>
            <person name="Lundell T."/>
            <person name="Morin E."/>
            <person name="Murat C."/>
            <person name="Sun H."/>
            <person name="Tunlid A."/>
            <person name="Henrissat B."/>
            <person name="Grigoriev I.V."/>
            <person name="Hibbett D.S."/>
            <person name="Martin F."/>
            <person name="Nordberg H.P."/>
            <person name="Cantor M.N."/>
            <person name="Hua S.X."/>
        </authorList>
    </citation>
    <scope>NUCLEOTIDE SEQUENCE [LARGE SCALE GENOMIC DNA]</scope>
    <source>
        <strain evidence="2 3">441</strain>
    </source>
</reference>
<feature type="compositionally biased region" description="Basic and acidic residues" evidence="1">
    <location>
        <begin position="81"/>
        <end position="94"/>
    </location>
</feature>
<evidence type="ECO:0000256" key="1">
    <source>
        <dbReference type="SAM" id="MobiDB-lite"/>
    </source>
</evidence>
<feature type="compositionally biased region" description="Low complexity" evidence="1">
    <location>
        <begin position="95"/>
        <end position="104"/>
    </location>
</feature>
<feature type="compositionally biased region" description="Basic and acidic residues" evidence="1">
    <location>
        <begin position="9"/>
        <end position="22"/>
    </location>
</feature>
<evidence type="ECO:0000313" key="3">
    <source>
        <dbReference type="Proteomes" id="UP000054018"/>
    </source>
</evidence>
<gene>
    <name evidence="2" type="ORF">PISMIDRAFT_276701</name>
</gene>
<feature type="region of interest" description="Disordered" evidence="1">
    <location>
        <begin position="195"/>
        <end position="217"/>
    </location>
</feature>
<dbReference type="Proteomes" id="UP000054018">
    <property type="component" value="Unassembled WGS sequence"/>
</dbReference>
<evidence type="ECO:0000313" key="2">
    <source>
        <dbReference type="EMBL" id="KIK16196.1"/>
    </source>
</evidence>
<accession>A0A0C9YHM7</accession>
<protein>
    <submittedName>
        <fullName evidence="2">Uncharacterized protein</fullName>
    </submittedName>
</protein>